<keyword evidence="3" id="KW-1185">Reference proteome</keyword>
<organism evidence="2 3">
    <name type="scientific">Phycomyces blakesleeanus</name>
    <dbReference type="NCBI Taxonomy" id="4837"/>
    <lineage>
        <taxon>Eukaryota</taxon>
        <taxon>Fungi</taxon>
        <taxon>Fungi incertae sedis</taxon>
        <taxon>Mucoromycota</taxon>
        <taxon>Mucoromycotina</taxon>
        <taxon>Mucoromycetes</taxon>
        <taxon>Mucorales</taxon>
        <taxon>Phycomycetaceae</taxon>
        <taxon>Phycomyces</taxon>
    </lineage>
</organism>
<sequence>AGIGKCVFYNPGRHNLLYLIHKGRTSKRKFAYRYTRNQKSVGTNAKKKTESSGTA</sequence>
<name>A0ABR3B5T1_PHYBL</name>
<evidence type="ECO:0000256" key="1">
    <source>
        <dbReference type="SAM" id="MobiDB-lite"/>
    </source>
</evidence>
<reference evidence="2 3" key="1">
    <citation type="submission" date="2024-04" db="EMBL/GenBank/DDBJ databases">
        <title>Symmetric and asymmetric DNA N6-adenine methylation regulates different biological responses in Mucorales.</title>
        <authorList>
            <consortium name="Lawrence Berkeley National Laboratory"/>
            <person name="Lax C."/>
            <person name="Mondo S.J."/>
            <person name="Osorio-Concepcion M."/>
            <person name="Muszewska A."/>
            <person name="Corrochano-Luque M."/>
            <person name="Gutierrez G."/>
            <person name="Riley R."/>
            <person name="Lipzen A."/>
            <person name="Guo J."/>
            <person name="Hundley H."/>
            <person name="Amirebrahimi M."/>
            <person name="Ng V."/>
            <person name="Lorenzo-Gutierrez D."/>
            <person name="Binder U."/>
            <person name="Yang J."/>
            <person name="Song Y."/>
            <person name="Canovas D."/>
            <person name="Navarro E."/>
            <person name="Freitag M."/>
            <person name="Gabaldon T."/>
            <person name="Grigoriev I.V."/>
            <person name="Corrochano L.M."/>
            <person name="Nicolas F.E."/>
            <person name="Garre V."/>
        </authorList>
    </citation>
    <scope>NUCLEOTIDE SEQUENCE [LARGE SCALE GENOMIC DNA]</scope>
    <source>
        <strain evidence="2 3">L51</strain>
    </source>
</reference>
<evidence type="ECO:0000313" key="3">
    <source>
        <dbReference type="Proteomes" id="UP001448207"/>
    </source>
</evidence>
<comment type="caution">
    <text evidence="2">The sequence shown here is derived from an EMBL/GenBank/DDBJ whole genome shotgun (WGS) entry which is preliminary data.</text>
</comment>
<proteinExistence type="predicted"/>
<feature type="non-terminal residue" evidence="2">
    <location>
        <position position="1"/>
    </location>
</feature>
<dbReference type="Proteomes" id="UP001448207">
    <property type="component" value="Unassembled WGS sequence"/>
</dbReference>
<gene>
    <name evidence="2" type="ORF">J3Q64DRAFT_1879852</name>
</gene>
<protein>
    <submittedName>
        <fullName evidence="2">Uncharacterized protein</fullName>
    </submittedName>
</protein>
<feature type="region of interest" description="Disordered" evidence="1">
    <location>
        <begin position="35"/>
        <end position="55"/>
    </location>
</feature>
<evidence type="ECO:0000313" key="2">
    <source>
        <dbReference type="EMBL" id="KAL0090313.1"/>
    </source>
</evidence>
<dbReference type="EMBL" id="JBCLYO010000004">
    <property type="protein sequence ID" value="KAL0090313.1"/>
    <property type="molecule type" value="Genomic_DNA"/>
</dbReference>
<accession>A0ABR3B5T1</accession>